<dbReference type="GeneID" id="1477539"/>
<evidence type="ECO:0000313" key="2">
    <source>
        <dbReference type="EMBL" id="HII70621.1"/>
    </source>
</evidence>
<evidence type="ECO:0000313" key="3">
    <source>
        <dbReference type="Proteomes" id="UP000619545"/>
    </source>
</evidence>
<proteinExistence type="predicted"/>
<dbReference type="EMBL" id="DUJS01000004">
    <property type="protein sequence ID" value="HII70621.1"/>
    <property type="molecule type" value="Genomic_DNA"/>
</dbReference>
<feature type="transmembrane region" description="Helical" evidence="1">
    <location>
        <begin position="589"/>
        <end position="610"/>
    </location>
</feature>
<accession>A0A832TBN6</accession>
<name>A0A832TBN6_9EURY</name>
<keyword evidence="1" id="KW-0812">Transmembrane</keyword>
<comment type="caution">
    <text evidence="2">The sequence shown here is derived from an EMBL/GenBank/DDBJ whole genome shotgun (WGS) entry which is preliminary data.</text>
</comment>
<dbReference type="AlphaFoldDB" id="A0A832TBN6"/>
<gene>
    <name evidence="2" type="ORF">HA336_05250</name>
</gene>
<reference evidence="2" key="1">
    <citation type="journal article" date="2020" name="bioRxiv">
        <title>A rank-normalized archaeal taxonomy based on genome phylogeny resolves widespread incomplete and uneven classifications.</title>
        <authorList>
            <person name="Rinke C."/>
            <person name="Chuvochina M."/>
            <person name="Mussig A.J."/>
            <person name="Chaumeil P.-A."/>
            <person name="Waite D.W."/>
            <person name="Whitman W.B."/>
            <person name="Parks D.H."/>
            <person name="Hugenholtz P."/>
        </authorList>
    </citation>
    <scope>NUCLEOTIDE SEQUENCE</scope>
    <source>
        <strain evidence="2">UBA8853</strain>
    </source>
</reference>
<dbReference type="RefSeq" id="WP_011018608.1">
    <property type="nucleotide sequence ID" value="NZ_DUJS01000004.1"/>
</dbReference>
<organism evidence="2 3">
    <name type="scientific">Methanopyrus kandleri</name>
    <dbReference type="NCBI Taxonomy" id="2320"/>
    <lineage>
        <taxon>Archaea</taxon>
        <taxon>Methanobacteriati</taxon>
        <taxon>Methanobacteriota</taxon>
        <taxon>Methanomada group</taxon>
        <taxon>Methanopyri</taxon>
        <taxon>Methanopyrales</taxon>
        <taxon>Methanopyraceae</taxon>
        <taxon>Methanopyrus</taxon>
    </lineage>
</organism>
<sequence length="629" mass="68522">MGRLVDSTAVTVAALLALIVPVNAHVYVVVNVPDQVHTKYHWMRVFVTAASLDREWAGGNAASVIPIAVQGKLDKLTQNLMSEVGPSSVVLTYKYPATHPGWERLPDDLEAACVRLVEVAMNSGVPVKFLLCLDSDAGFIPGLELAPIVAKQQGAVVWGNPLTYMTHFDVPVLTLDEYLRNPEYDFSDLSIRALAVVQPLAKPEGPYKSQPFDPITLAAVQFACMRPALVAFVTVGGSLNVDTLKQDVRDRFLSAYGKELKGLDDVEYVVSFGSVLLGSPKFDVGVACFPFHGLPGFLAANRMLVSMHLHGEASPLVVFDPTGSLSAYYGDIQHSVTVKWLSVPDVNSLNLKNQKFAAGIVVFKEALGQNFLQSLNSECNSFLFICADPNSIAQRVDVYATPNGFPKFRAVIAFRDPAGAIMAYLFAASGVELGRAVVWACWELEQLRGYVDVSPGYLLVGDPFYRFEGPFEYPLPNLPEGKDLNVKLPRAFLVPADKYRLVPLIFPAFVTGLTKIPKDPYSTVLADGLNFVAKRLGPNRYSVSGILIHPSGIRNAYVLPLNESDKYHVTVTLELVTPQPSPPASWRKVPGVSVCGIAVTLASLLVVSGATRARARSWRTSRSRTSRRS</sequence>
<evidence type="ECO:0000256" key="1">
    <source>
        <dbReference type="SAM" id="Phobius"/>
    </source>
</evidence>
<keyword evidence="1" id="KW-0472">Membrane</keyword>
<dbReference type="Proteomes" id="UP000619545">
    <property type="component" value="Unassembled WGS sequence"/>
</dbReference>
<protein>
    <submittedName>
        <fullName evidence="2">Uncharacterized protein</fullName>
    </submittedName>
</protein>
<keyword evidence="1" id="KW-1133">Transmembrane helix</keyword>